<feature type="region of interest" description="Disordered" evidence="1">
    <location>
        <begin position="357"/>
        <end position="380"/>
    </location>
</feature>
<dbReference type="InterPro" id="IPR015020">
    <property type="entry name" value="Rv2525c-like_Glyco_Hydro-like"/>
</dbReference>
<evidence type="ECO:0000313" key="3">
    <source>
        <dbReference type="EMBL" id="NED99072.1"/>
    </source>
</evidence>
<feature type="compositionally biased region" description="Polar residues" evidence="1">
    <location>
        <begin position="369"/>
        <end position="380"/>
    </location>
</feature>
<reference evidence="3 4" key="1">
    <citation type="submission" date="2020-02" db="EMBL/GenBank/DDBJ databases">
        <authorList>
            <person name="Li X.-J."/>
            <person name="Han X.-M."/>
        </authorList>
    </citation>
    <scope>NUCLEOTIDE SEQUENCE [LARGE SCALE GENOMIC DNA]</scope>
    <source>
        <strain evidence="3 4">CCTCC AB 2017055</strain>
    </source>
</reference>
<dbReference type="AlphaFoldDB" id="A0A6L9S1X8"/>
<feature type="domain" description="Rv2525c-like glycoside hydrolase-like" evidence="2">
    <location>
        <begin position="58"/>
        <end position="263"/>
    </location>
</feature>
<sequence length="433" mass="46410">MTLGISSLTSALIVGTVNAPAVAEPETPVSYPSGASATRTSGLGFDTCTAPSRSALRAWRQSPYSTVNVYIGGINRACRQPELSRSWVRDVTAMGWDLLPTYVGRQPYCVNARGMSTFTKSDAYRLGRTNAQHAIGKAEELGMARGSALYADIEHYDRSDRDCATAVRRYVSAWTSTLHANGYLAGVYLHHASGLQDLSTSYGSAHYARPDAIWLARWDRDTSLRGWPNTADSKWSVHQRAKQYRGEHKTTNGGVTLNIDSNSIDAPVATVARRYRVTSSVSLNARTGPGTSYGATGGHAPGSTLSVICQARGAKAGSTSVWDLLADGTWVSDGYVSTPSNTGFSRALPRCKWPGQVSSTGPLNARSGPGTSHARSGSPLPSGSLAWIVCQKRGTRIDGTSVWNKLADGRWVTDHYVSTRSATSWSSPIPRCP</sequence>
<evidence type="ECO:0000313" key="4">
    <source>
        <dbReference type="Proteomes" id="UP000475214"/>
    </source>
</evidence>
<gene>
    <name evidence="3" type="ORF">G1H10_02705</name>
</gene>
<evidence type="ECO:0000256" key="1">
    <source>
        <dbReference type="SAM" id="MobiDB-lite"/>
    </source>
</evidence>
<dbReference type="InterPro" id="IPR017853">
    <property type="entry name" value="GH"/>
</dbReference>
<dbReference type="EMBL" id="JAAGOA010000002">
    <property type="protein sequence ID" value="NED99072.1"/>
    <property type="molecule type" value="Genomic_DNA"/>
</dbReference>
<dbReference type="Pfam" id="PF08924">
    <property type="entry name" value="Rv2525c_GlyHyd-like"/>
    <property type="match status" value="1"/>
</dbReference>
<proteinExistence type="predicted"/>
<organism evidence="3 4">
    <name type="scientific">Phytoactinopolyspora halotolerans</name>
    <dbReference type="NCBI Taxonomy" id="1981512"/>
    <lineage>
        <taxon>Bacteria</taxon>
        <taxon>Bacillati</taxon>
        <taxon>Actinomycetota</taxon>
        <taxon>Actinomycetes</taxon>
        <taxon>Jiangellales</taxon>
        <taxon>Jiangellaceae</taxon>
        <taxon>Phytoactinopolyspora</taxon>
    </lineage>
</organism>
<name>A0A6L9S1X8_9ACTN</name>
<protein>
    <submittedName>
        <fullName evidence="3">DUF1906 domain-containing protein</fullName>
    </submittedName>
</protein>
<evidence type="ECO:0000259" key="2">
    <source>
        <dbReference type="Pfam" id="PF08924"/>
    </source>
</evidence>
<dbReference type="Gene3D" id="3.20.20.80">
    <property type="entry name" value="Glycosidases"/>
    <property type="match status" value="1"/>
</dbReference>
<dbReference type="SUPFAM" id="SSF51445">
    <property type="entry name" value="(Trans)glycosidases"/>
    <property type="match status" value="1"/>
</dbReference>
<dbReference type="Proteomes" id="UP000475214">
    <property type="component" value="Unassembled WGS sequence"/>
</dbReference>
<accession>A0A6L9S1X8</accession>
<comment type="caution">
    <text evidence="3">The sequence shown here is derived from an EMBL/GenBank/DDBJ whole genome shotgun (WGS) entry which is preliminary data.</text>
</comment>
<keyword evidence="4" id="KW-1185">Reference proteome</keyword>